<feature type="transmembrane region" description="Helical" evidence="1">
    <location>
        <begin position="183"/>
        <end position="205"/>
    </location>
</feature>
<evidence type="ECO:0000259" key="2">
    <source>
        <dbReference type="Pfam" id="PF24867"/>
    </source>
</evidence>
<name>A0A2U1P933_ARTAN</name>
<dbReference type="STRING" id="35608.A0A2U1P933"/>
<dbReference type="PANTHER" id="PTHR33829:SF1">
    <property type="entry name" value="TRANSMEMBRANE PROTEIN"/>
    <property type="match status" value="1"/>
</dbReference>
<evidence type="ECO:0000313" key="4">
    <source>
        <dbReference type="Proteomes" id="UP000245207"/>
    </source>
</evidence>
<protein>
    <recommendedName>
        <fullName evidence="2">DUF7733 domain-containing protein</fullName>
    </recommendedName>
</protein>
<keyword evidence="1" id="KW-0812">Transmembrane</keyword>
<organism evidence="3 4">
    <name type="scientific">Artemisia annua</name>
    <name type="common">Sweet wormwood</name>
    <dbReference type="NCBI Taxonomy" id="35608"/>
    <lineage>
        <taxon>Eukaryota</taxon>
        <taxon>Viridiplantae</taxon>
        <taxon>Streptophyta</taxon>
        <taxon>Embryophyta</taxon>
        <taxon>Tracheophyta</taxon>
        <taxon>Spermatophyta</taxon>
        <taxon>Magnoliopsida</taxon>
        <taxon>eudicotyledons</taxon>
        <taxon>Gunneridae</taxon>
        <taxon>Pentapetalae</taxon>
        <taxon>asterids</taxon>
        <taxon>campanulids</taxon>
        <taxon>Asterales</taxon>
        <taxon>Asteraceae</taxon>
        <taxon>Asteroideae</taxon>
        <taxon>Anthemideae</taxon>
        <taxon>Artemisiinae</taxon>
        <taxon>Artemisia</taxon>
    </lineage>
</organism>
<keyword evidence="1" id="KW-0472">Membrane</keyword>
<feature type="transmembrane region" description="Helical" evidence="1">
    <location>
        <begin position="80"/>
        <end position="100"/>
    </location>
</feature>
<keyword evidence="4" id="KW-1185">Reference proteome</keyword>
<feature type="domain" description="DUF7733" evidence="2">
    <location>
        <begin position="19"/>
        <end position="213"/>
    </location>
</feature>
<dbReference type="EMBL" id="PKPP01001491">
    <property type="protein sequence ID" value="PWA82254.1"/>
    <property type="molecule type" value="Genomic_DNA"/>
</dbReference>
<dbReference type="Pfam" id="PF24867">
    <property type="entry name" value="DUF7733"/>
    <property type="match status" value="1"/>
</dbReference>
<reference evidence="3 4" key="1">
    <citation type="journal article" date="2018" name="Mol. Plant">
        <title>The genome of Artemisia annua provides insight into the evolution of Asteraceae family and artemisinin biosynthesis.</title>
        <authorList>
            <person name="Shen Q."/>
            <person name="Zhang L."/>
            <person name="Liao Z."/>
            <person name="Wang S."/>
            <person name="Yan T."/>
            <person name="Shi P."/>
            <person name="Liu M."/>
            <person name="Fu X."/>
            <person name="Pan Q."/>
            <person name="Wang Y."/>
            <person name="Lv Z."/>
            <person name="Lu X."/>
            <person name="Zhang F."/>
            <person name="Jiang W."/>
            <person name="Ma Y."/>
            <person name="Chen M."/>
            <person name="Hao X."/>
            <person name="Li L."/>
            <person name="Tang Y."/>
            <person name="Lv G."/>
            <person name="Zhou Y."/>
            <person name="Sun X."/>
            <person name="Brodelius P.E."/>
            <person name="Rose J.K.C."/>
            <person name="Tang K."/>
        </authorList>
    </citation>
    <scope>NUCLEOTIDE SEQUENCE [LARGE SCALE GENOMIC DNA]</scope>
    <source>
        <strain evidence="4">cv. Huhao1</strain>
        <tissue evidence="3">Leaf</tissue>
    </source>
</reference>
<dbReference type="InterPro" id="IPR056635">
    <property type="entry name" value="DUF7733"/>
</dbReference>
<dbReference type="OrthoDB" id="1906194at2759"/>
<sequence>MEVGTSGMSNKPQQKSRMFSFQQLNALVLVLVLSSSGMVAIEDFAFVILSFFYMYFMSKFAFPTLSSSDSKPVFDHNRLLNIYCFVGAVIGLFLPVGYIFEGILEGDKEGIKAATPHVFLLASQLFLEGVAFSDRFSLPMRVLVPVVYNATRLFSLMEWVRSEVWKAESEFHGSYRRLFMGRVLAVVNLVYWGFNLFGFLIPFYMPRAFKRYYSDGKYVKEN</sequence>
<dbReference type="PANTHER" id="PTHR33829">
    <property type="entry name" value="OSJNBA0044M19.10 PROTEIN"/>
    <property type="match status" value="1"/>
</dbReference>
<dbReference type="AlphaFoldDB" id="A0A2U1P933"/>
<evidence type="ECO:0000256" key="1">
    <source>
        <dbReference type="SAM" id="Phobius"/>
    </source>
</evidence>
<evidence type="ECO:0000313" key="3">
    <source>
        <dbReference type="EMBL" id="PWA82254.1"/>
    </source>
</evidence>
<dbReference type="Proteomes" id="UP000245207">
    <property type="component" value="Unassembled WGS sequence"/>
</dbReference>
<feature type="transmembrane region" description="Helical" evidence="1">
    <location>
        <begin position="24"/>
        <end position="56"/>
    </location>
</feature>
<comment type="caution">
    <text evidence="3">The sequence shown here is derived from an EMBL/GenBank/DDBJ whole genome shotgun (WGS) entry which is preliminary data.</text>
</comment>
<gene>
    <name evidence="3" type="ORF">CTI12_AA177900</name>
</gene>
<accession>A0A2U1P933</accession>
<keyword evidence="1" id="KW-1133">Transmembrane helix</keyword>
<proteinExistence type="predicted"/>